<dbReference type="AlphaFoldDB" id="A0A1H8LV46"/>
<protein>
    <submittedName>
        <fullName evidence="1">Uncharacterized protein</fullName>
    </submittedName>
</protein>
<evidence type="ECO:0000313" key="2">
    <source>
        <dbReference type="Proteomes" id="UP000297654"/>
    </source>
</evidence>
<name>A0A1H8LV46_9MICO</name>
<evidence type="ECO:0000313" key="1">
    <source>
        <dbReference type="EMBL" id="TFB84244.1"/>
    </source>
</evidence>
<proteinExistence type="predicted"/>
<accession>A0A1H8LV46</accession>
<reference evidence="1 2" key="1">
    <citation type="submission" date="2019-03" db="EMBL/GenBank/DDBJ databases">
        <title>Genomics of glacier-inhabiting Cryobacterium strains.</title>
        <authorList>
            <person name="Liu Q."/>
            <person name="Xin Y.-H."/>
        </authorList>
    </citation>
    <scope>NUCLEOTIDE SEQUENCE [LARGE SCALE GENOMIC DNA]</scope>
    <source>
        <strain evidence="1 2">Hh15</strain>
    </source>
</reference>
<dbReference type="Proteomes" id="UP000297654">
    <property type="component" value="Unassembled WGS sequence"/>
</dbReference>
<dbReference type="EMBL" id="SOFF01000047">
    <property type="protein sequence ID" value="TFB84244.1"/>
    <property type="molecule type" value="Genomic_DNA"/>
</dbReference>
<comment type="caution">
    <text evidence="1">The sequence shown here is derived from an EMBL/GenBank/DDBJ whole genome shotgun (WGS) entry which is preliminary data.</text>
</comment>
<gene>
    <name evidence="1" type="ORF">E3O10_16410</name>
</gene>
<organism evidence="1 2">
    <name type="scientific">Cryobacterium luteum</name>
    <dbReference type="NCBI Taxonomy" id="1424661"/>
    <lineage>
        <taxon>Bacteria</taxon>
        <taxon>Bacillati</taxon>
        <taxon>Actinomycetota</taxon>
        <taxon>Actinomycetes</taxon>
        <taxon>Micrococcales</taxon>
        <taxon>Microbacteriaceae</taxon>
        <taxon>Cryobacterium</taxon>
    </lineage>
</organism>
<keyword evidence="2" id="KW-1185">Reference proteome</keyword>
<dbReference type="RefSeq" id="WP_092112714.1">
    <property type="nucleotide sequence ID" value="NZ_FOCN01000032.1"/>
</dbReference>
<sequence length="70" mass="7055">MIPENSALKSRAAFASTFLALASVGLALSSLLVASVAIKVVMLVVAVLLIGAAGASLAVVIARPKPPRDR</sequence>